<dbReference type="PANTHER" id="PTHR12138:SF133">
    <property type="entry name" value="SECRETED PROTEIN"/>
    <property type="match status" value="1"/>
</dbReference>
<reference evidence="2" key="1">
    <citation type="journal article" date="2007" name="Science">
        <title>Evolutionary and biomedical insights from the rhesus macaque genome.</title>
        <authorList>
            <person name="Gibbs R.A."/>
            <person name="Rogers J."/>
            <person name="Katze M.G."/>
            <person name="Bumgarner R."/>
            <person name="Weinstock G.M."/>
            <person name="Mardis E.R."/>
            <person name="Remington K.A."/>
            <person name="Strausberg R.L."/>
            <person name="Venter J.C."/>
            <person name="Wilson R.K."/>
            <person name="Batzer M.A."/>
            <person name="Bustamante C.D."/>
            <person name="Eichler E.E."/>
            <person name="Hahn M.W."/>
            <person name="Hardison R.C."/>
            <person name="Makova K.D."/>
            <person name="Miller W."/>
            <person name="Milosavljevic A."/>
            <person name="Palermo R.E."/>
            <person name="Siepel A."/>
            <person name="Sikela J.M."/>
            <person name="Attaway T."/>
            <person name="Bell S."/>
            <person name="Bernard K.E."/>
            <person name="Buhay C.J."/>
            <person name="Chandrabose M.N."/>
            <person name="Dao M."/>
            <person name="Davis C."/>
            <person name="Delehaunty K.D."/>
            <person name="Ding Y."/>
            <person name="Dinh H.H."/>
            <person name="Dugan-Rocha S."/>
            <person name="Fulton L.A."/>
            <person name="Gabisi R.A."/>
            <person name="Garner T.T."/>
            <person name="Godfrey J."/>
            <person name="Hawes A.C."/>
            <person name="Hernandez J."/>
            <person name="Hines S."/>
            <person name="Holder M."/>
            <person name="Hume J."/>
            <person name="Jhangiani S.N."/>
            <person name="Joshi V."/>
            <person name="Khan Z.M."/>
            <person name="Kirkness E.F."/>
            <person name="Cree A."/>
            <person name="Fowler R.G."/>
            <person name="Lee S."/>
            <person name="Lewis L.R."/>
            <person name="Li Z."/>
            <person name="Liu Y.-S."/>
            <person name="Moore S.M."/>
            <person name="Muzny D."/>
            <person name="Nazareth L.V."/>
            <person name="Ngo D.N."/>
            <person name="Okwuonu G.O."/>
            <person name="Pai G."/>
            <person name="Parker D."/>
            <person name="Paul H.A."/>
            <person name="Pfannkoch C."/>
            <person name="Pohl C.S."/>
            <person name="Rogers Y.-H.C."/>
            <person name="Ruiz S.J."/>
            <person name="Sabo A."/>
            <person name="Santibanez J."/>
            <person name="Schneider B.W."/>
            <person name="Smith S.M."/>
            <person name="Sodergren E."/>
            <person name="Svatek A.F."/>
            <person name="Utterback T.R."/>
            <person name="Vattathil S."/>
            <person name="Warren W."/>
            <person name="White C.S."/>
            <person name="Chinwalla A.T."/>
            <person name="Feng Y."/>
            <person name="Halpern A.L."/>
            <person name="Hillier L.W."/>
            <person name="Huang X."/>
            <person name="Minx P."/>
            <person name="Nelson J.O."/>
            <person name="Pepin K.H."/>
            <person name="Qin X."/>
            <person name="Sutton G.G."/>
            <person name="Venter E."/>
            <person name="Walenz B.P."/>
            <person name="Wallis J.W."/>
            <person name="Worley K.C."/>
            <person name="Yang S.-P."/>
            <person name="Jones S.M."/>
            <person name="Marra M.A."/>
            <person name="Rocchi M."/>
            <person name="Schein J.E."/>
            <person name="Baertsch R."/>
            <person name="Clarke L."/>
            <person name="Csuros M."/>
            <person name="Glasscock J."/>
            <person name="Harris R.A."/>
            <person name="Havlak P."/>
            <person name="Jackson A.R."/>
            <person name="Jiang H."/>
            <person name="Liu Y."/>
            <person name="Messina D.N."/>
            <person name="Shen Y."/>
            <person name="Song H.X.-Z."/>
            <person name="Wylie T."/>
            <person name="Zhang L."/>
            <person name="Birney E."/>
            <person name="Han K."/>
            <person name="Konkel M.K."/>
            <person name="Lee J."/>
            <person name="Smit A.F.A."/>
            <person name="Ullmer B."/>
            <person name="Wang H."/>
            <person name="Xing J."/>
            <person name="Burhans R."/>
            <person name="Cheng Z."/>
            <person name="Karro J.E."/>
            <person name="Ma J."/>
            <person name="Raney B."/>
            <person name="She X."/>
            <person name="Cox M.J."/>
            <person name="Demuth J.P."/>
            <person name="Dumas L.J."/>
            <person name="Han S.-G."/>
            <person name="Hopkins J."/>
            <person name="Karimpour-Fard A."/>
            <person name="Kim Y.H."/>
            <person name="Pollack J.R."/>
            <person name="Vinar T."/>
            <person name="Addo-Quaye C."/>
            <person name="Degenhardt J."/>
            <person name="Denby A."/>
            <person name="Hubisz M.J."/>
            <person name="Indap A."/>
            <person name="Kosiol C."/>
            <person name="Lahn B.T."/>
            <person name="Lawson H.A."/>
            <person name="Marklein A."/>
            <person name="Nielsen R."/>
            <person name="Vallender E.J."/>
            <person name="Clark A.G."/>
            <person name="Ferguson B."/>
            <person name="Hernandez R.D."/>
            <person name="Hirani K."/>
            <person name="Kehrer-Sawatzki H."/>
            <person name="Kolb J."/>
            <person name="Patil S."/>
            <person name="Pu L.-L."/>
            <person name="Ren Y."/>
            <person name="Smith D.G."/>
            <person name="Wheeler D.A."/>
            <person name="Schenck I."/>
            <person name="Ball E.V."/>
            <person name="Chen R."/>
            <person name="Cooper D.N."/>
            <person name="Giardine B."/>
            <person name="Hsu F."/>
            <person name="Kent W.J."/>
            <person name="Lesk A."/>
            <person name="Nelson D.L."/>
            <person name="O'brien W.E."/>
            <person name="Pruefer K."/>
            <person name="Stenson P.D."/>
            <person name="Wallace J.C."/>
            <person name="Ke H."/>
            <person name="Liu X.-M."/>
            <person name="Wang P."/>
            <person name="Xiang A.P."/>
            <person name="Yang F."/>
            <person name="Barber G.P."/>
            <person name="Haussler D."/>
            <person name="Karolchik D."/>
            <person name="Kern A.D."/>
            <person name="Kuhn R.M."/>
            <person name="Smith K.E."/>
            <person name="Zwieg A.S."/>
        </authorList>
    </citation>
    <scope>NUCLEOTIDE SEQUENCE [LARGE SCALE GENOMIC DNA]</scope>
    <source>
        <strain evidence="2">17573</strain>
    </source>
</reference>
<dbReference type="Ensembl" id="ENSMMUT00000109437.1">
    <property type="protein sequence ID" value="ENSMMUP00000070791.1"/>
    <property type="gene ID" value="ENSMMUG00000051875.1"/>
</dbReference>
<dbReference type="PANTHER" id="PTHR12138">
    <property type="entry name" value="PRIMATE-EXPANDED PROTEIN FAMILY"/>
    <property type="match status" value="1"/>
</dbReference>
<proteinExistence type="predicted"/>
<reference evidence="1" key="4">
    <citation type="submission" date="2025-09" db="UniProtKB">
        <authorList>
            <consortium name="Ensembl"/>
        </authorList>
    </citation>
    <scope>IDENTIFICATION</scope>
    <source>
        <strain evidence="1">17573</strain>
    </source>
</reference>
<protein>
    <submittedName>
        <fullName evidence="1">Uncharacterized protein</fullName>
    </submittedName>
</protein>
<accession>A0A5F8A1I6</accession>
<sequence length="167" mass="18374">MALSGKERGERGTVRPCAHRRGWAHVVLLGTCKAVGGARILCVQQGPQVAHLWSMFRPPLWAGVGPGLAPPMQPDPQPDPHGSLPLFFIFLFFYFFEMKSVAWLECSSMILAHCNLCLLGSSDSPASVSRVAGMTGARHHSWLIFYSFSRDGVLPCWPGWSRTPGLR</sequence>
<name>A0A5F8A1I6_MACMU</name>
<dbReference type="GeneTree" id="ENSGT01120000271815"/>
<evidence type="ECO:0000313" key="2">
    <source>
        <dbReference type="Proteomes" id="UP000006718"/>
    </source>
</evidence>
<reference evidence="1" key="3">
    <citation type="submission" date="2025-08" db="UniProtKB">
        <authorList>
            <consortium name="Ensembl"/>
        </authorList>
    </citation>
    <scope>IDENTIFICATION</scope>
    <source>
        <strain evidence="1">17573</strain>
    </source>
</reference>
<keyword evidence="2" id="KW-1185">Reference proteome</keyword>
<dbReference type="InParanoid" id="A0A5F8A1I6"/>
<dbReference type="Proteomes" id="UP000006718">
    <property type="component" value="Chromosome 12"/>
</dbReference>
<reference evidence="1" key="2">
    <citation type="submission" date="2019-01" db="EMBL/GenBank/DDBJ databases">
        <authorList>
            <person name="Graves T."/>
            <person name="Eichler E.E."/>
            <person name="Wilson R.K."/>
        </authorList>
    </citation>
    <scope>NUCLEOTIDE SEQUENCE [LARGE SCALE GENOMIC DNA]</scope>
    <source>
        <strain evidence="1">17573</strain>
    </source>
</reference>
<dbReference type="Bgee" id="ENSMMUG00000051875">
    <property type="expression patterns" value="Expressed in superior frontal gyrus and 9 other cell types or tissues"/>
</dbReference>
<organism evidence="1 2">
    <name type="scientific">Macaca mulatta</name>
    <name type="common">Rhesus macaque</name>
    <dbReference type="NCBI Taxonomy" id="9544"/>
    <lineage>
        <taxon>Eukaryota</taxon>
        <taxon>Metazoa</taxon>
        <taxon>Chordata</taxon>
        <taxon>Craniata</taxon>
        <taxon>Vertebrata</taxon>
        <taxon>Euteleostomi</taxon>
        <taxon>Mammalia</taxon>
        <taxon>Eutheria</taxon>
        <taxon>Euarchontoglires</taxon>
        <taxon>Primates</taxon>
        <taxon>Haplorrhini</taxon>
        <taxon>Catarrhini</taxon>
        <taxon>Cercopithecidae</taxon>
        <taxon>Cercopithecinae</taxon>
        <taxon>Macaca</taxon>
    </lineage>
</organism>
<dbReference type="VEuPathDB" id="HostDB:ENSMMUG00000051875"/>
<evidence type="ECO:0000313" key="1">
    <source>
        <dbReference type="Ensembl" id="ENSMMUP00000070791.1"/>
    </source>
</evidence>
<dbReference type="AlphaFoldDB" id="A0A5F8A1I6"/>